<proteinExistence type="predicted"/>
<reference evidence="1 2" key="1">
    <citation type="journal article" date="2018" name="Science">
        <title>The opium poppy genome and morphinan production.</title>
        <authorList>
            <person name="Guo L."/>
            <person name="Winzer T."/>
            <person name="Yang X."/>
            <person name="Li Y."/>
            <person name="Ning Z."/>
            <person name="He Z."/>
            <person name="Teodor R."/>
            <person name="Lu Y."/>
            <person name="Bowser T.A."/>
            <person name="Graham I.A."/>
            <person name="Ye K."/>
        </authorList>
    </citation>
    <scope>NUCLEOTIDE SEQUENCE [LARGE SCALE GENOMIC DNA]</scope>
    <source>
        <strain evidence="2">cv. HN1</strain>
        <tissue evidence="1">Leaves</tissue>
    </source>
</reference>
<accession>A0A4Y7L6Q7</accession>
<protein>
    <submittedName>
        <fullName evidence="1">Uncharacterized protein</fullName>
    </submittedName>
</protein>
<gene>
    <name evidence="1" type="ORF">C5167_043199</name>
</gene>
<keyword evidence="2" id="KW-1185">Reference proteome</keyword>
<name>A0A4Y7L6Q7_PAPSO</name>
<evidence type="ECO:0000313" key="2">
    <source>
        <dbReference type="Proteomes" id="UP000316621"/>
    </source>
</evidence>
<evidence type="ECO:0000313" key="1">
    <source>
        <dbReference type="EMBL" id="RZC80627.1"/>
    </source>
</evidence>
<organism evidence="1 2">
    <name type="scientific">Papaver somniferum</name>
    <name type="common">Opium poppy</name>
    <dbReference type="NCBI Taxonomy" id="3469"/>
    <lineage>
        <taxon>Eukaryota</taxon>
        <taxon>Viridiplantae</taxon>
        <taxon>Streptophyta</taxon>
        <taxon>Embryophyta</taxon>
        <taxon>Tracheophyta</taxon>
        <taxon>Spermatophyta</taxon>
        <taxon>Magnoliopsida</taxon>
        <taxon>Ranunculales</taxon>
        <taxon>Papaveraceae</taxon>
        <taxon>Papaveroideae</taxon>
        <taxon>Papaver</taxon>
    </lineage>
</organism>
<dbReference type="Proteomes" id="UP000316621">
    <property type="component" value="Chromosome 10"/>
</dbReference>
<dbReference type="Gramene" id="RZC80627">
    <property type="protein sequence ID" value="RZC80627"/>
    <property type="gene ID" value="C5167_043199"/>
</dbReference>
<sequence length="114" mass="12714">MSAAMELCIYGAFLLHTGTGPVMFKTLKQQMVSSLAIFAGVIPLWCSQLMDEFPSQFSFEEGRMFINPSTVLYATHGKGNAGKYSDFVITDGECFNDSFNTTIFSPLLLHRRLQ</sequence>
<dbReference type="EMBL" id="CM010724">
    <property type="protein sequence ID" value="RZC80627.1"/>
    <property type="molecule type" value="Genomic_DNA"/>
</dbReference>
<dbReference type="AlphaFoldDB" id="A0A4Y7L6Q7"/>